<keyword evidence="5 8" id="KW-1133">Transmembrane helix</keyword>
<dbReference type="Gene3D" id="1.20.1250.20">
    <property type="entry name" value="MFS general substrate transporter like domains"/>
    <property type="match status" value="2"/>
</dbReference>
<dbReference type="InterPro" id="IPR020846">
    <property type="entry name" value="MFS_dom"/>
</dbReference>
<feature type="region of interest" description="Disordered" evidence="7">
    <location>
        <begin position="204"/>
        <end position="272"/>
    </location>
</feature>
<dbReference type="GO" id="GO:0022857">
    <property type="term" value="F:transmembrane transporter activity"/>
    <property type="evidence" value="ECO:0007669"/>
    <property type="project" value="InterPro"/>
</dbReference>
<dbReference type="RefSeq" id="WP_120674756.1">
    <property type="nucleotide sequence ID" value="NZ_RBAL01000001.1"/>
</dbReference>
<feature type="compositionally biased region" description="Low complexity" evidence="7">
    <location>
        <begin position="220"/>
        <end position="248"/>
    </location>
</feature>
<dbReference type="OrthoDB" id="145388at2"/>
<organism evidence="10 11">
    <name type="scientific">Streptomyces hoynatensis</name>
    <dbReference type="NCBI Taxonomy" id="1141874"/>
    <lineage>
        <taxon>Bacteria</taxon>
        <taxon>Bacillati</taxon>
        <taxon>Actinomycetota</taxon>
        <taxon>Actinomycetes</taxon>
        <taxon>Kitasatosporales</taxon>
        <taxon>Streptomycetaceae</taxon>
        <taxon>Streptomyces</taxon>
    </lineage>
</organism>
<keyword evidence="11" id="KW-1185">Reference proteome</keyword>
<reference evidence="10 11" key="1">
    <citation type="journal article" date="2014" name="Int. J. Syst. Evol. Microbiol.">
        <title>Streptomyces hoynatensis sp. nov., isolated from deep marine sediment.</title>
        <authorList>
            <person name="Veyisoglu A."/>
            <person name="Sahin N."/>
        </authorList>
    </citation>
    <scope>NUCLEOTIDE SEQUENCE [LARGE SCALE GENOMIC DNA]</scope>
    <source>
        <strain evidence="10 11">KCTC 29097</strain>
    </source>
</reference>
<dbReference type="Pfam" id="PF05977">
    <property type="entry name" value="MFS_3"/>
    <property type="match status" value="1"/>
</dbReference>
<evidence type="ECO:0000256" key="3">
    <source>
        <dbReference type="ARBA" id="ARBA00022475"/>
    </source>
</evidence>
<feature type="transmembrane region" description="Helical" evidence="8">
    <location>
        <begin position="452"/>
        <end position="473"/>
    </location>
</feature>
<feature type="transmembrane region" description="Helical" evidence="8">
    <location>
        <begin position="426"/>
        <end position="446"/>
    </location>
</feature>
<dbReference type="InterPro" id="IPR036259">
    <property type="entry name" value="MFS_trans_sf"/>
</dbReference>
<feature type="transmembrane region" description="Helical" evidence="8">
    <location>
        <begin position="386"/>
        <end position="406"/>
    </location>
</feature>
<comment type="caution">
    <text evidence="10">The sequence shown here is derived from an EMBL/GenBank/DDBJ whole genome shotgun (WGS) entry which is preliminary data.</text>
</comment>
<feature type="compositionally biased region" description="Gly residues" evidence="7">
    <location>
        <begin position="249"/>
        <end position="272"/>
    </location>
</feature>
<dbReference type="Proteomes" id="UP000272474">
    <property type="component" value="Unassembled WGS sequence"/>
</dbReference>
<sequence length="480" mass="47086">MTGGPGARAGRRPRLSPEARIWLSAGSASVGDGLRLAALPLAVAALTRDPLQVAGLTVAQRVPALLLALPAGVVLDRVDAYRTLVVCQRLRVALMLLLAGAVASLGPAASGRPALAAVYVLAALLASVEAFGDVAAQVAVQLLIADERLEHTNARVVAGQMLGEEFLGPPAGGWLFGLGRWPAFVGASLTYALSSLLLGGRTRAGAGGADRGTPEPAPQPAATAGATPPGTGTATETAAGPATAHAGGTVEGGAEGTAGGTAEGGAEGTAGGGSRRGILSGIAGEAGRGLAVVVRSRPLLAQALWTSVMNAGNGMVSAVFVLFALEELHLGGAAYGLLLTAGGIGGVLGAAVAGAVSRVAPRSVLMVTTSSLASLCTLALGVARDFAAVFAAQAVAACCGVLFSVVARSFRQSITPARYAGRTTAIYRLLSLGSVPLGALLGGVLAGTGTPGHAITAAGALMLLGTLAAAPFLRHAPKAT</sequence>
<evidence type="ECO:0000256" key="2">
    <source>
        <dbReference type="ARBA" id="ARBA00022448"/>
    </source>
</evidence>
<evidence type="ECO:0000256" key="1">
    <source>
        <dbReference type="ARBA" id="ARBA00004651"/>
    </source>
</evidence>
<keyword evidence="3" id="KW-1003">Cell membrane</keyword>
<proteinExistence type="predicted"/>
<feature type="transmembrane region" description="Helical" evidence="8">
    <location>
        <begin position="90"/>
        <end position="110"/>
    </location>
</feature>
<dbReference type="CDD" id="cd06173">
    <property type="entry name" value="MFS_MefA_like"/>
    <property type="match status" value="1"/>
</dbReference>
<evidence type="ECO:0000256" key="5">
    <source>
        <dbReference type="ARBA" id="ARBA00022989"/>
    </source>
</evidence>
<keyword evidence="2" id="KW-0813">Transport</keyword>
<protein>
    <recommendedName>
        <fullName evidence="9">Major facilitator superfamily (MFS) profile domain-containing protein</fullName>
    </recommendedName>
</protein>
<dbReference type="PROSITE" id="PS50850">
    <property type="entry name" value="MFS"/>
    <property type="match status" value="1"/>
</dbReference>
<keyword evidence="6 8" id="KW-0472">Membrane</keyword>
<feature type="transmembrane region" description="Helical" evidence="8">
    <location>
        <begin position="303"/>
        <end position="325"/>
    </location>
</feature>
<dbReference type="InterPro" id="IPR010290">
    <property type="entry name" value="TM_effector"/>
</dbReference>
<comment type="subcellular location">
    <subcellularLocation>
        <location evidence="1">Cell membrane</location>
        <topology evidence="1">Multi-pass membrane protein</topology>
    </subcellularLocation>
</comment>
<feature type="domain" description="Major facilitator superfamily (MFS) profile" evidence="9">
    <location>
        <begin position="298"/>
        <end position="480"/>
    </location>
</feature>
<evidence type="ECO:0000256" key="8">
    <source>
        <dbReference type="SAM" id="Phobius"/>
    </source>
</evidence>
<keyword evidence="4 8" id="KW-0812">Transmembrane</keyword>
<feature type="transmembrane region" description="Helical" evidence="8">
    <location>
        <begin position="337"/>
        <end position="356"/>
    </location>
</feature>
<gene>
    <name evidence="10" type="ORF">D7294_02170</name>
</gene>
<evidence type="ECO:0000256" key="7">
    <source>
        <dbReference type="SAM" id="MobiDB-lite"/>
    </source>
</evidence>
<dbReference type="EMBL" id="RBAL01000001">
    <property type="protein sequence ID" value="RKN47012.1"/>
    <property type="molecule type" value="Genomic_DNA"/>
</dbReference>
<evidence type="ECO:0000313" key="11">
    <source>
        <dbReference type="Proteomes" id="UP000272474"/>
    </source>
</evidence>
<evidence type="ECO:0000256" key="4">
    <source>
        <dbReference type="ARBA" id="ARBA00022692"/>
    </source>
</evidence>
<evidence type="ECO:0000256" key="6">
    <source>
        <dbReference type="ARBA" id="ARBA00023136"/>
    </source>
</evidence>
<dbReference type="PANTHER" id="PTHR23513:SF6">
    <property type="entry name" value="MAJOR FACILITATOR SUPERFAMILY ASSOCIATED DOMAIN-CONTAINING PROTEIN"/>
    <property type="match status" value="1"/>
</dbReference>
<evidence type="ECO:0000259" key="9">
    <source>
        <dbReference type="PROSITE" id="PS50850"/>
    </source>
</evidence>
<name>A0A3A9ZEW6_9ACTN</name>
<accession>A0A3A9ZEW6</accession>
<feature type="transmembrane region" description="Helical" evidence="8">
    <location>
        <begin position="363"/>
        <end position="380"/>
    </location>
</feature>
<evidence type="ECO:0000313" key="10">
    <source>
        <dbReference type="EMBL" id="RKN47012.1"/>
    </source>
</evidence>
<dbReference type="AlphaFoldDB" id="A0A3A9ZEW6"/>
<dbReference type="PANTHER" id="PTHR23513">
    <property type="entry name" value="INTEGRAL MEMBRANE EFFLUX PROTEIN-RELATED"/>
    <property type="match status" value="1"/>
</dbReference>
<dbReference type="SUPFAM" id="SSF103473">
    <property type="entry name" value="MFS general substrate transporter"/>
    <property type="match status" value="1"/>
</dbReference>
<dbReference type="GO" id="GO:0005886">
    <property type="term" value="C:plasma membrane"/>
    <property type="evidence" value="ECO:0007669"/>
    <property type="project" value="UniProtKB-SubCell"/>
</dbReference>